<protein>
    <submittedName>
        <fullName evidence="1">Uncharacterized protein</fullName>
    </submittedName>
</protein>
<keyword evidence="2" id="KW-1185">Reference proteome</keyword>
<reference evidence="1 2" key="1">
    <citation type="submission" date="2019-05" db="EMBL/GenBank/DDBJ databases">
        <title>Draft genome sequence of Nonomuraea zeae DSM 100528.</title>
        <authorList>
            <person name="Saricaoglu S."/>
            <person name="Isik K."/>
        </authorList>
    </citation>
    <scope>NUCLEOTIDE SEQUENCE [LARGE SCALE GENOMIC DNA]</scope>
    <source>
        <strain evidence="1 2">DSM 100528</strain>
    </source>
</reference>
<comment type="caution">
    <text evidence="1">The sequence shown here is derived from an EMBL/GenBank/DDBJ whole genome shotgun (WGS) entry which is preliminary data.</text>
</comment>
<name>A0A5S4G7V7_9ACTN</name>
<sequence>MSGVAAIYMSAEFRVHEWDTGEGSTARAHPADPIKESPHVGAFTAACFRSAIAEQSDISCHFIR</sequence>
<gene>
    <name evidence="1" type="ORF">ETD85_33465</name>
</gene>
<organism evidence="1 2">
    <name type="scientific">Nonomuraea zeae</name>
    <dbReference type="NCBI Taxonomy" id="1642303"/>
    <lineage>
        <taxon>Bacteria</taxon>
        <taxon>Bacillati</taxon>
        <taxon>Actinomycetota</taxon>
        <taxon>Actinomycetes</taxon>
        <taxon>Streptosporangiales</taxon>
        <taxon>Streptosporangiaceae</taxon>
        <taxon>Nonomuraea</taxon>
    </lineage>
</organism>
<accession>A0A5S4G7V7</accession>
<proteinExistence type="predicted"/>
<evidence type="ECO:0000313" key="2">
    <source>
        <dbReference type="Proteomes" id="UP000306628"/>
    </source>
</evidence>
<dbReference type="EMBL" id="VCKX01000127">
    <property type="protein sequence ID" value="TMR29095.1"/>
    <property type="molecule type" value="Genomic_DNA"/>
</dbReference>
<dbReference type="Proteomes" id="UP000306628">
    <property type="component" value="Unassembled WGS sequence"/>
</dbReference>
<dbReference type="RefSeq" id="WP_138693814.1">
    <property type="nucleotide sequence ID" value="NZ_JBHSAZ010000112.1"/>
</dbReference>
<dbReference type="AlphaFoldDB" id="A0A5S4G7V7"/>
<evidence type="ECO:0000313" key="1">
    <source>
        <dbReference type="EMBL" id="TMR29095.1"/>
    </source>
</evidence>